<dbReference type="AlphaFoldDB" id="A0A8I6TGB1"/>
<accession>A0A8I6TGB1</accession>
<evidence type="ECO:0000256" key="11">
    <source>
        <dbReference type="SAM" id="Phobius"/>
    </source>
</evidence>
<dbReference type="Proteomes" id="UP000494040">
    <property type="component" value="Unassembled WGS sequence"/>
</dbReference>
<dbReference type="PANTHER" id="PTHR21522">
    <property type="entry name" value="PROTON CHANNEL OTOP"/>
    <property type="match status" value="1"/>
</dbReference>
<feature type="transmembrane region" description="Helical" evidence="11">
    <location>
        <begin position="292"/>
        <end position="314"/>
    </location>
</feature>
<feature type="transmembrane region" description="Helical" evidence="11">
    <location>
        <begin position="259"/>
        <end position="280"/>
    </location>
</feature>
<keyword evidence="10" id="KW-0407">Ion channel</keyword>
<name>A0A8I6TGB1_CIMLE</name>
<evidence type="ECO:0000256" key="9">
    <source>
        <dbReference type="ARBA" id="ARBA00023136"/>
    </source>
</evidence>
<comment type="similarity">
    <text evidence="2">Belongs to the otopetrin family.</text>
</comment>
<feature type="transmembrane region" description="Helical" evidence="11">
    <location>
        <begin position="376"/>
        <end position="396"/>
    </location>
</feature>
<keyword evidence="8" id="KW-0406">Ion transport</keyword>
<keyword evidence="7 11" id="KW-1133">Transmembrane helix</keyword>
<feature type="transmembrane region" description="Helical" evidence="11">
    <location>
        <begin position="609"/>
        <end position="627"/>
    </location>
</feature>
<feature type="transmembrane region" description="Helical" evidence="11">
    <location>
        <begin position="572"/>
        <end position="589"/>
    </location>
</feature>
<keyword evidence="4" id="KW-1003">Cell membrane</keyword>
<reference evidence="12" key="1">
    <citation type="submission" date="2022-01" db="UniProtKB">
        <authorList>
            <consortium name="EnsemblMetazoa"/>
        </authorList>
    </citation>
    <scope>IDENTIFICATION</scope>
</reference>
<evidence type="ECO:0000256" key="7">
    <source>
        <dbReference type="ARBA" id="ARBA00022989"/>
    </source>
</evidence>
<dbReference type="Pfam" id="PF03189">
    <property type="entry name" value="Otopetrin"/>
    <property type="match status" value="1"/>
</dbReference>
<sequence length="644" mass="73284">MVLQLKNKKVEEEVDKEENFYLGPPDYTKFAPAQISNFTAKRKLWLFSNHLAQQTTVFPLHKFESQGFYVSNEDGTVSLPPDVSLQPVPSSAKDKEEMFRSSLTIILSCVYAVFIVTLGVVVYIGELMSGKTPMAEFFSIYLVIVGLGYLSFLYMDMRKYLRILKISEDMVLRKYELAESQETDTGEPVSIVWNSLPEPDLAIPHHYCFSSGRHSGSFYLKVGAAGFCMGHLIHSGLLISYQVAFLITDSSNFYKCANVLTLVLDLLYPTYSFFQLFFIFKYSNVIINRFKILARFALMHCIGSSLCFWIWTILRETVDSLYHSETENPISLHHLNTHYIIHDLNNSSNVSLGSLTSEHCRGPKQFQIIFATFSPYLYPFTIEYSILVVGVLFIIWQNIGSYSHCTSDRSTTKDFISNVVLYADCHSSNKGLFAGLIVLAGSFLSIILFFVAMTDSKYIEVGLSVNSCTELILILLMTASVIPAYHQITKLDVNSKQISLLDDLLLFTCIPAFFVQTILSVIPSWNSNKYVNLTTIILQMIQVLIQTPFIIDGLRRCANSKALRSEKPGRELLTFLIVCNVTMWITETFEIKSHSDHNDPRSSYYGEFLWSTITHLTFPLTMFYRFHSSVCMVDIWKSAYVKGN</sequence>
<evidence type="ECO:0000256" key="2">
    <source>
        <dbReference type="ARBA" id="ARBA00006513"/>
    </source>
</evidence>
<dbReference type="InterPro" id="IPR004878">
    <property type="entry name" value="Otopetrin"/>
</dbReference>
<dbReference type="OrthoDB" id="6429739at2759"/>
<dbReference type="PANTHER" id="PTHR21522:SF58">
    <property type="entry name" value="AGAP000074-PA"/>
    <property type="match status" value="1"/>
</dbReference>
<feature type="transmembrane region" description="Helical" evidence="11">
    <location>
        <begin position="531"/>
        <end position="551"/>
    </location>
</feature>
<protein>
    <recommendedName>
        <fullName evidence="14">Otopetrin</fullName>
    </recommendedName>
</protein>
<dbReference type="OMA" id="TMWITET"/>
<keyword evidence="5 11" id="KW-0812">Transmembrane</keyword>
<dbReference type="GO" id="GO:0005886">
    <property type="term" value="C:plasma membrane"/>
    <property type="evidence" value="ECO:0007669"/>
    <property type="project" value="UniProtKB-SubCell"/>
</dbReference>
<evidence type="ECO:0000313" key="13">
    <source>
        <dbReference type="Proteomes" id="UP000494040"/>
    </source>
</evidence>
<feature type="transmembrane region" description="Helical" evidence="11">
    <location>
        <begin position="431"/>
        <end position="451"/>
    </location>
</feature>
<keyword evidence="3" id="KW-0813">Transport</keyword>
<dbReference type="GO" id="GO:0015252">
    <property type="term" value="F:proton channel activity"/>
    <property type="evidence" value="ECO:0007669"/>
    <property type="project" value="InterPro"/>
</dbReference>
<feature type="transmembrane region" description="Helical" evidence="11">
    <location>
        <begin position="463"/>
        <end position="484"/>
    </location>
</feature>
<feature type="transmembrane region" description="Helical" evidence="11">
    <location>
        <begin position="137"/>
        <end position="155"/>
    </location>
</feature>
<dbReference type="GeneID" id="106669776"/>
<evidence type="ECO:0000256" key="4">
    <source>
        <dbReference type="ARBA" id="ARBA00022475"/>
    </source>
</evidence>
<evidence type="ECO:0000256" key="8">
    <source>
        <dbReference type="ARBA" id="ARBA00023065"/>
    </source>
</evidence>
<feature type="transmembrane region" description="Helical" evidence="11">
    <location>
        <begin position="504"/>
        <end position="525"/>
    </location>
</feature>
<evidence type="ECO:0008006" key="14">
    <source>
        <dbReference type="Google" id="ProtNLM"/>
    </source>
</evidence>
<evidence type="ECO:0000256" key="1">
    <source>
        <dbReference type="ARBA" id="ARBA00004651"/>
    </source>
</evidence>
<evidence type="ECO:0000256" key="5">
    <source>
        <dbReference type="ARBA" id="ARBA00022692"/>
    </source>
</evidence>
<evidence type="ECO:0000256" key="3">
    <source>
        <dbReference type="ARBA" id="ARBA00022448"/>
    </source>
</evidence>
<feature type="transmembrane region" description="Helical" evidence="11">
    <location>
        <begin position="218"/>
        <end position="239"/>
    </location>
</feature>
<evidence type="ECO:0000256" key="6">
    <source>
        <dbReference type="ARBA" id="ARBA00022781"/>
    </source>
</evidence>
<dbReference type="KEGG" id="clec:106669776"/>
<keyword evidence="6" id="KW-0375">Hydrogen ion transport</keyword>
<comment type="subcellular location">
    <subcellularLocation>
        <location evidence="1">Cell membrane</location>
        <topology evidence="1">Multi-pass membrane protein</topology>
    </subcellularLocation>
</comment>
<proteinExistence type="inferred from homology"/>
<keyword evidence="9 11" id="KW-0472">Membrane</keyword>
<keyword evidence="13" id="KW-1185">Reference proteome</keyword>
<dbReference type="EnsemblMetazoa" id="XM_014399473.2">
    <property type="protein sequence ID" value="XP_014254959.1"/>
    <property type="gene ID" value="LOC106669776"/>
</dbReference>
<organism evidence="12 13">
    <name type="scientific">Cimex lectularius</name>
    <name type="common">Bed bug</name>
    <name type="synonym">Acanthia lectularia</name>
    <dbReference type="NCBI Taxonomy" id="79782"/>
    <lineage>
        <taxon>Eukaryota</taxon>
        <taxon>Metazoa</taxon>
        <taxon>Ecdysozoa</taxon>
        <taxon>Arthropoda</taxon>
        <taxon>Hexapoda</taxon>
        <taxon>Insecta</taxon>
        <taxon>Pterygota</taxon>
        <taxon>Neoptera</taxon>
        <taxon>Paraneoptera</taxon>
        <taxon>Hemiptera</taxon>
        <taxon>Heteroptera</taxon>
        <taxon>Panheteroptera</taxon>
        <taxon>Cimicomorpha</taxon>
        <taxon>Cimicidae</taxon>
        <taxon>Cimex</taxon>
    </lineage>
</organism>
<dbReference type="RefSeq" id="XP_014254959.1">
    <property type="nucleotide sequence ID" value="XM_014399473.2"/>
</dbReference>
<feature type="transmembrane region" description="Helical" evidence="11">
    <location>
        <begin position="103"/>
        <end position="125"/>
    </location>
</feature>
<evidence type="ECO:0000313" key="12">
    <source>
        <dbReference type="EnsemblMetazoa" id="XP_014254959.1"/>
    </source>
</evidence>
<evidence type="ECO:0000256" key="10">
    <source>
        <dbReference type="ARBA" id="ARBA00023303"/>
    </source>
</evidence>